<evidence type="ECO:0000256" key="2">
    <source>
        <dbReference type="ARBA" id="ARBA00007079"/>
    </source>
</evidence>
<evidence type="ECO:0000313" key="11">
    <source>
        <dbReference type="EMBL" id="KAJ6804346.1"/>
    </source>
</evidence>
<organism evidence="11 12">
    <name type="scientific">Iris pallida</name>
    <name type="common">Sweet iris</name>
    <dbReference type="NCBI Taxonomy" id="29817"/>
    <lineage>
        <taxon>Eukaryota</taxon>
        <taxon>Viridiplantae</taxon>
        <taxon>Streptophyta</taxon>
        <taxon>Embryophyta</taxon>
        <taxon>Tracheophyta</taxon>
        <taxon>Spermatophyta</taxon>
        <taxon>Magnoliopsida</taxon>
        <taxon>Liliopsida</taxon>
        <taxon>Asparagales</taxon>
        <taxon>Iridaceae</taxon>
        <taxon>Iridoideae</taxon>
        <taxon>Irideae</taxon>
        <taxon>Iris</taxon>
    </lineage>
</organism>
<feature type="transmembrane region" description="Helical" evidence="10">
    <location>
        <begin position="52"/>
        <end position="72"/>
    </location>
</feature>
<reference evidence="11" key="2">
    <citation type="submission" date="2023-04" db="EMBL/GenBank/DDBJ databases">
        <authorList>
            <person name="Bruccoleri R.E."/>
            <person name="Oakeley E.J."/>
            <person name="Faust A.-M."/>
            <person name="Dessus-Babus S."/>
            <person name="Altorfer M."/>
            <person name="Burckhardt D."/>
            <person name="Oertli M."/>
            <person name="Naumann U."/>
            <person name="Petersen F."/>
            <person name="Wong J."/>
        </authorList>
    </citation>
    <scope>NUCLEOTIDE SEQUENCE</scope>
    <source>
        <strain evidence="11">GSM-AAB239-AS_SAM_17_03QT</strain>
        <tissue evidence="11">Leaf</tissue>
    </source>
</reference>
<dbReference type="AlphaFoldDB" id="A0AAX6EK22"/>
<protein>
    <submittedName>
        <fullName evidence="11">Aluminum-activated malate transporter 12-like</fullName>
    </submittedName>
</protein>
<evidence type="ECO:0000256" key="9">
    <source>
        <dbReference type="SAM" id="MobiDB-lite"/>
    </source>
</evidence>
<dbReference type="GO" id="GO:0016020">
    <property type="term" value="C:membrane"/>
    <property type="evidence" value="ECO:0007669"/>
    <property type="project" value="UniProtKB-SubCell"/>
</dbReference>
<evidence type="ECO:0000256" key="5">
    <source>
        <dbReference type="ARBA" id="ARBA00022989"/>
    </source>
</evidence>
<evidence type="ECO:0000256" key="4">
    <source>
        <dbReference type="ARBA" id="ARBA00022692"/>
    </source>
</evidence>
<keyword evidence="7 10" id="KW-0472">Membrane</keyword>
<evidence type="ECO:0000256" key="7">
    <source>
        <dbReference type="ARBA" id="ARBA00023136"/>
    </source>
</evidence>
<dbReference type="InterPro" id="IPR020966">
    <property type="entry name" value="ALMT"/>
</dbReference>
<feature type="region of interest" description="Disordered" evidence="9">
    <location>
        <begin position="358"/>
        <end position="390"/>
    </location>
</feature>
<accession>A0AAX6EK22</accession>
<keyword evidence="6" id="KW-0406">Ion transport</keyword>
<evidence type="ECO:0000313" key="12">
    <source>
        <dbReference type="Proteomes" id="UP001140949"/>
    </source>
</evidence>
<dbReference type="GO" id="GO:0034220">
    <property type="term" value="P:monoatomic ion transmembrane transport"/>
    <property type="evidence" value="ECO:0007669"/>
    <property type="project" value="UniProtKB-KW"/>
</dbReference>
<feature type="transmembrane region" description="Helical" evidence="10">
    <location>
        <begin position="21"/>
        <end position="40"/>
    </location>
</feature>
<keyword evidence="4 10" id="KW-0812">Transmembrane</keyword>
<dbReference type="GO" id="GO:0015743">
    <property type="term" value="P:malate transport"/>
    <property type="evidence" value="ECO:0007669"/>
    <property type="project" value="InterPro"/>
</dbReference>
<keyword evidence="8" id="KW-0407">Ion channel</keyword>
<proteinExistence type="inferred from homology"/>
<name>A0AAX6EK22_IRIPA</name>
<evidence type="ECO:0000256" key="6">
    <source>
        <dbReference type="ARBA" id="ARBA00023065"/>
    </source>
</evidence>
<evidence type="ECO:0000256" key="1">
    <source>
        <dbReference type="ARBA" id="ARBA00004141"/>
    </source>
</evidence>
<feature type="compositionally biased region" description="Basic and acidic residues" evidence="9">
    <location>
        <begin position="285"/>
        <end position="302"/>
    </location>
</feature>
<comment type="caution">
    <text evidence="11">The sequence shown here is derived from an EMBL/GenBank/DDBJ whole genome shotgun (WGS) entry which is preliminary data.</text>
</comment>
<dbReference type="Proteomes" id="UP001140949">
    <property type="component" value="Unassembled WGS sequence"/>
</dbReference>
<keyword evidence="12" id="KW-1185">Reference proteome</keyword>
<comment type="subcellular location">
    <subcellularLocation>
        <location evidence="1">Membrane</location>
        <topology evidence="1">Multi-pass membrane protein</topology>
    </subcellularLocation>
</comment>
<keyword evidence="5 10" id="KW-1133">Transmembrane helix</keyword>
<reference evidence="11" key="1">
    <citation type="journal article" date="2023" name="GigaByte">
        <title>Genome assembly of the bearded iris, Iris pallida Lam.</title>
        <authorList>
            <person name="Bruccoleri R.E."/>
            <person name="Oakeley E.J."/>
            <person name="Faust A.M.E."/>
            <person name="Altorfer M."/>
            <person name="Dessus-Babus S."/>
            <person name="Burckhardt D."/>
            <person name="Oertli M."/>
            <person name="Naumann U."/>
            <person name="Petersen F."/>
            <person name="Wong J."/>
        </authorList>
    </citation>
    <scope>NUCLEOTIDE SEQUENCE</scope>
    <source>
        <strain evidence="11">GSM-AAB239-AS_SAM_17_03QT</strain>
    </source>
</reference>
<evidence type="ECO:0000256" key="10">
    <source>
        <dbReference type="SAM" id="Phobius"/>
    </source>
</evidence>
<sequence>MTGFASTYIRFYPHIKKNYDYGVVVFLLTFNLITVSSYRVQNVFHLAQQRLYTIAIGCSICLAMSFLILPCWSGEDLHRSTVYKLEGLARSIEACVNEYFKDNEIAVTEEAEASNESIQKGYRAVLDSKSSEESLAHFASWEPRFSRQCHKYPWHLYVKIGAIMRHFAYTAAALHGCLESQIQTPQSVRSLFRDPCTRVAREVSTVLLELSTSIENRRRLSPDSLTDNLQEALQALNSAIKSQPRLFLGSNSANRTLMEWKYDKENSLRVALSSARTDASPQLEFRNKRAPDHSKDPGERRQLRPSLSKLAITSLEFSEALPFAAFASLLVEMVARLDLVIQEVEELGRAANFKELPQKDDTVIDISDNGKKSREGGREMQEHHASQDGE</sequence>
<comment type="similarity">
    <text evidence="2">Belongs to the aromatic acid exporter (TC 2.A.85) family.</text>
</comment>
<dbReference type="Pfam" id="PF11744">
    <property type="entry name" value="ALMT"/>
    <property type="match status" value="1"/>
</dbReference>
<feature type="region of interest" description="Disordered" evidence="9">
    <location>
        <begin position="279"/>
        <end position="305"/>
    </location>
</feature>
<evidence type="ECO:0000256" key="3">
    <source>
        <dbReference type="ARBA" id="ARBA00022448"/>
    </source>
</evidence>
<gene>
    <name evidence="11" type="ORF">M6B38_182780</name>
</gene>
<dbReference type="PANTHER" id="PTHR31086">
    <property type="entry name" value="ALUMINUM-ACTIVATED MALATE TRANSPORTER 10"/>
    <property type="match status" value="1"/>
</dbReference>
<evidence type="ECO:0000256" key="8">
    <source>
        <dbReference type="ARBA" id="ARBA00023303"/>
    </source>
</evidence>
<keyword evidence="3" id="KW-0813">Transport</keyword>
<dbReference type="EMBL" id="JANAVB010035820">
    <property type="protein sequence ID" value="KAJ6804346.1"/>
    <property type="molecule type" value="Genomic_DNA"/>
</dbReference>